<accession>A0ABR8TP11</accession>
<dbReference type="PROSITE" id="PS51708">
    <property type="entry name" value="CHAD"/>
    <property type="match status" value="1"/>
</dbReference>
<sequence length="254" mass="29374">MASFSDELIAEVIRTQIRLQACQARLAAGTDDEALHDMRIALRKLRSLLRPLRGLPGVEVLEQAAKVLGEVSGPLREREVLLVELDKWAHHEAVHWRRAELEKGYRRLLRGEPLQQLQAILAAWPALWRTAERNRLLPPLGPRVDKRLARERHRLAEALHDADHDPHRLRLLIKRVRYGAQAYPRHAGIPYKAAKALQRAQALLGEWHDRWQWLERAKVEPDLRICCAAWQVQLATAEQQAERALVRLQRVLPR</sequence>
<keyword evidence="3" id="KW-1185">Reference proteome</keyword>
<proteinExistence type="predicted"/>
<dbReference type="PANTHER" id="PTHR39339">
    <property type="entry name" value="SLR1444 PROTEIN"/>
    <property type="match status" value="1"/>
</dbReference>
<dbReference type="PANTHER" id="PTHR39339:SF1">
    <property type="entry name" value="CHAD DOMAIN-CONTAINING PROTEIN"/>
    <property type="match status" value="1"/>
</dbReference>
<dbReference type="InterPro" id="IPR038186">
    <property type="entry name" value="CHAD_dom_sf"/>
</dbReference>
<gene>
    <name evidence="2" type="ORF">H9642_09865</name>
</gene>
<evidence type="ECO:0000313" key="3">
    <source>
        <dbReference type="Proteomes" id="UP000611945"/>
    </source>
</evidence>
<name>A0ABR8TP11_9PSED</name>
<comment type="caution">
    <text evidence="2">The sequence shown here is derived from an EMBL/GenBank/DDBJ whole genome shotgun (WGS) entry which is preliminary data.</text>
</comment>
<dbReference type="SMART" id="SM00880">
    <property type="entry name" value="CHAD"/>
    <property type="match status" value="1"/>
</dbReference>
<dbReference type="EMBL" id="JACSQG010000004">
    <property type="protein sequence ID" value="MBD7977495.1"/>
    <property type="molecule type" value="Genomic_DNA"/>
</dbReference>
<evidence type="ECO:0000313" key="2">
    <source>
        <dbReference type="EMBL" id="MBD7977495.1"/>
    </source>
</evidence>
<feature type="domain" description="CHAD" evidence="1">
    <location>
        <begin position="1"/>
        <end position="254"/>
    </location>
</feature>
<dbReference type="Gene3D" id="1.40.20.10">
    <property type="entry name" value="CHAD domain"/>
    <property type="match status" value="1"/>
</dbReference>
<dbReference type="RefSeq" id="WP_251836270.1">
    <property type="nucleotide sequence ID" value="NZ_JACSQG010000004.1"/>
</dbReference>
<evidence type="ECO:0000259" key="1">
    <source>
        <dbReference type="PROSITE" id="PS51708"/>
    </source>
</evidence>
<organism evidence="2 3">
    <name type="scientific">Serpens gallinarum</name>
    <dbReference type="NCBI Taxonomy" id="2763075"/>
    <lineage>
        <taxon>Bacteria</taxon>
        <taxon>Pseudomonadati</taxon>
        <taxon>Pseudomonadota</taxon>
        <taxon>Gammaproteobacteria</taxon>
        <taxon>Pseudomonadales</taxon>
        <taxon>Pseudomonadaceae</taxon>
        <taxon>Pseudomonas</taxon>
    </lineage>
</organism>
<dbReference type="Proteomes" id="UP000611945">
    <property type="component" value="Unassembled WGS sequence"/>
</dbReference>
<reference evidence="2 3" key="1">
    <citation type="submission" date="2020-08" db="EMBL/GenBank/DDBJ databases">
        <title>A Genomic Blueprint of the Chicken Gut Microbiome.</title>
        <authorList>
            <person name="Gilroy R."/>
            <person name="Ravi A."/>
            <person name="Getino M."/>
            <person name="Pursley I."/>
            <person name="Horton D.L."/>
            <person name="Alikhan N.-F."/>
            <person name="Baker D."/>
            <person name="Gharbi K."/>
            <person name="Hall N."/>
            <person name="Watson M."/>
            <person name="Adriaenssens E.M."/>
            <person name="Foster-Nyarko E."/>
            <person name="Jarju S."/>
            <person name="Secka A."/>
            <person name="Antonio M."/>
            <person name="Oren A."/>
            <person name="Chaudhuri R."/>
            <person name="La Ragione R.M."/>
            <person name="Hildebrand F."/>
            <person name="Pallen M.J."/>
        </authorList>
    </citation>
    <scope>NUCLEOTIDE SEQUENCE [LARGE SCALE GENOMIC DNA]</scope>
    <source>
        <strain evidence="2 3">Sa2CUA2</strain>
    </source>
</reference>
<dbReference type="Pfam" id="PF05235">
    <property type="entry name" value="CHAD"/>
    <property type="match status" value="1"/>
</dbReference>
<dbReference type="InterPro" id="IPR007899">
    <property type="entry name" value="CHAD_dom"/>
</dbReference>
<protein>
    <submittedName>
        <fullName evidence="2">CHAD domain-containing protein</fullName>
    </submittedName>
</protein>